<accession>A0A9W6MBT1</accession>
<proteinExistence type="predicted"/>
<sequence length="184" mass="20089">MVRREPVSWWRGRVRREQVRYVEARCAAGDMAWIDQERQGGFVVGPYYVTITTAGEVVAQTHIGTRPQVSQWAQRSRHGGADMVEVLKYFPHHATTWTWRGGVHVKGFGVRGRGAWSSAVGGWAGGWGTGSGQHGTPVATVRGHRDGGCYGVQSAGKGARDGTRGVTWSWGGWSIIVRLSSDGR</sequence>
<dbReference type="Proteomes" id="UP001143474">
    <property type="component" value="Unassembled WGS sequence"/>
</dbReference>
<evidence type="ECO:0000313" key="2">
    <source>
        <dbReference type="Proteomes" id="UP001143474"/>
    </source>
</evidence>
<reference evidence="1" key="2">
    <citation type="submission" date="2023-01" db="EMBL/GenBank/DDBJ databases">
        <authorList>
            <person name="Sun Q."/>
            <person name="Evtushenko L."/>
        </authorList>
    </citation>
    <scope>NUCLEOTIDE SEQUENCE</scope>
    <source>
        <strain evidence="1">VKM Ac-2007</strain>
    </source>
</reference>
<organism evidence="1 2">
    <name type="scientific">Streptosporangium carneum</name>
    <dbReference type="NCBI Taxonomy" id="47481"/>
    <lineage>
        <taxon>Bacteria</taxon>
        <taxon>Bacillati</taxon>
        <taxon>Actinomycetota</taxon>
        <taxon>Actinomycetes</taxon>
        <taxon>Streptosporangiales</taxon>
        <taxon>Streptosporangiaceae</taxon>
        <taxon>Streptosporangium</taxon>
    </lineage>
</organism>
<evidence type="ECO:0000313" key="1">
    <source>
        <dbReference type="EMBL" id="GLK08679.1"/>
    </source>
</evidence>
<name>A0A9W6MBT1_9ACTN</name>
<dbReference type="EMBL" id="BSEV01000003">
    <property type="protein sequence ID" value="GLK08679.1"/>
    <property type="molecule type" value="Genomic_DNA"/>
</dbReference>
<keyword evidence="2" id="KW-1185">Reference proteome</keyword>
<dbReference type="AlphaFoldDB" id="A0A9W6MBT1"/>
<comment type="caution">
    <text evidence="1">The sequence shown here is derived from an EMBL/GenBank/DDBJ whole genome shotgun (WGS) entry which is preliminary data.</text>
</comment>
<reference evidence="1" key="1">
    <citation type="journal article" date="2014" name="Int. J. Syst. Evol. Microbiol.">
        <title>Complete genome sequence of Corynebacterium casei LMG S-19264T (=DSM 44701T), isolated from a smear-ripened cheese.</title>
        <authorList>
            <consortium name="US DOE Joint Genome Institute (JGI-PGF)"/>
            <person name="Walter F."/>
            <person name="Albersmeier A."/>
            <person name="Kalinowski J."/>
            <person name="Ruckert C."/>
        </authorList>
    </citation>
    <scope>NUCLEOTIDE SEQUENCE</scope>
    <source>
        <strain evidence="1">VKM Ac-2007</strain>
    </source>
</reference>
<gene>
    <name evidence="1" type="ORF">GCM10017600_20840</name>
</gene>
<protein>
    <submittedName>
        <fullName evidence="1">Uncharacterized protein</fullName>
    </submittedName>
</protein>